<keyword evidence="12" id="KW-0511">Multifunctional enzyme</keyword>
<protein>
    <recommendedName>
        <fullName evidence="15">Riboflavin biosynthesis protein</fullName>
    </recommendedName>
    <domain>
        <recommendedName>
            <fullName evidence="15">Riboflavin kinase</fullName>
            <ecNumber evidence="15">2.7.1.26</ecNumber>
        </recommendedName>
        <alternativeName>
            <fullName evidence="15">Flavokinase</fullName>
        </alternativeName>
    </domain>
    <domain>
        <recommendedName>
            <fullName evidence="15">FMN adenylyltransferase</fullName>
            <ecNumber evidence="15">2.7.7.2</ecNumber>
        </recommendedName>
        <alternativeName>
            <fullName evidence="15">FAD pyrophosphorylase</fullName>
        </alternativeName>
        <alternativeName>
            <fullName evidence="15">FAD synthase</fullName>
        </alternativeName>
    </domain>
</protein>
<dbReference type="EC" id="2.7.1.26" evidence="15"/>
<dbReference type="InterPro" id="IPR002606">
    <property type="entry name" value="Riboflavin_kinase_bac"/>
</dbReference>
<comment type="caution">
    <text evidence="18">The sequence shown here is derived from an EMBL/GenBank/DDBJ whole genome shotgun (WGS) entry which is preliminary data.</text>
</comment>
<evidence type="ECO:0000256" key="16">
    <source>
        <dbReference type="SAM" id="Coils"/>
    </source>
</evidence>
<name>A0ABW2Z435_9FLAO</name>
<dbReference type="Gene3D" id="2.40.30.30">
    <property type="entry name" value="Riboflavin kinase-like"/>
    <property type="match status" value="1"/>
</dbReference>
<evidence type="ECO:0000256" key="9">
    <source>
        <dbReference type="ARBA" id="ARBA00022777"/>
    </source>
</evidence>
<dbReference type="PANTHER" id="PTHR22749">
    <property type="entry name" value="RIBOFLAVIN KINASE/FMN ADENYLYLTRANSFERASE"/>
    <property type="match status" value="1"/>
</dbReference>
<dbReference type="SUPFAM" id="SSF52374">
    <property type="entry name" value="Nucleotidylyl transferase"/>
    <property type="match status" value="1"/>
</dbReference>
<evidence type="ECO:0000256" key="5">
    <source>
        <dbReference type="ARBA" id="ARBA00022643"/>
    </source>
</evidence>
<comment type="catalytic activity">
    <reaction evidence="13 15">
        <text>riboflavin + ATP = FMN + ADP + H(+)</text>
        <dbReference type="Rhea" id="RHEA:14357"/>
        <dbReference type="ChEBI" id="CHEBI:15378"/>
        <dbReference type="ChEBI" id="CHEBI:30616"/>
        <dbReference type="ChEBI" id="CHEBI:57986"/>
        <dbReference type="ChEBI" id="CHEBI:58210"/>
        <dbReference type="ChEBI" id="CHEBI:456216"/>
        <dbReference type="EC" id="2.7.1.26"/>
    </reaction>
</comment>
<evidence type="ECO:0000313" key="18">
    <source>
        <dbReference type="EMBL" id="MFD0761368.1"/>
    </source>
</evidence>
<evidence type="ECO:0000256" key="6">
    <source>
        <dbReference type="ARBA" id="ARBA00022679"/>
    </source>
</evidence>
<dbReference type="InterPro" id="IPR023465">
    <property type="entry name" value="Riboflavin_kinase_dom_sf"/>
</dbReference>
<dbReference type="Pfam" id="PF01687">
    <property type="entry name" value="Flavokinase"/>
    <property type="match status" value="1"/>
</dbReference>
<dbReference type="CDD" id="cd02064">
    <property type="entry name" value="FAD_synthetase_N"/>
    <property type="match status" value="1"/>
</dbReference>
<keyword evidence="8 15" id="KW-0547">Nucleotide-binding</keyword>
<keyword evidence="5 15" id="KW-0288">FMN</keyword>
<comment type="catalytic activity">
    <reaction evidence="14 15">
        <text>FMN + ATP + H(+) = FAD + diphosphate</text>
        <dbReference type="Rhea" id="RHEA:17237"/>
        <dbReference type="ChEBI" id="CHEBI:15378"/>
        <dbReference type="ChEBI" id="CHEBI:30616"/>
        <dbReference type="ChEBI" id="CHEBI:33019"/>
        <dbReference type="ChEBI" id="CHEBI:57692"/>
        <dbReference type="ChEBI" id="CHEBI:58210"/>
        <dbReference type="EC" id="2.7.7.2"/>
    </reaction>
</comment>
<keyword evidence="6 15" id="KW-0808">Transferase</keyword>
<dbReference type="Pfam" id="PF06574">
    <property type="entry name" value="FAD_syn"/>
    <property type="match status" value="1"/>
</dbReference>
<evidence type="ECO:0000256" key="12">
    <source>
        <dbReference type="ARBA" id="ARBA00023268"/>
    </source>
</evidence>
<comment type="pathway">
    <text evidence="2 15">Cofactor biosynthesis; FAD biosynthesis; FAD from FMN: step 1/1.</text>
</comment>
<dbReference type="SMART" id="SM00904">
    <property type="entry name" value="Flavokinase"/>
    <property type="match status" value="1"/>
</dbReference>
<keyword evidence="16" id="KW-0175">Coiled coil</keyword>
<comment type="pathway">
    <text evidence="3 15">Cofactor biosynthesis; FMN biosynthesis; FMN from riboflavin (ATP route): step 1/1.</text>
</comment>
<dbReference type="GO" id="GO:0003919">
    <property type="term" value="F:FMN adenylyltransferase activity"/>
    <property type="evidence" value="ECO:0007669"/>
    <property type="project" value="UniProtKB-EC"/>
</dbReference>
<organism evidence="18 19">
    <name type="scientific">Lutibacter aestuarii</name>
    <dbReference type="NCBI Taxonomy" id="861111"/>
    <lineage>
        <taxon>Bacteria</taxon>
        <taxon>Pseudomonadati</taxon>
        <taxon>Bacteroidota</taxon>
        <taxon>Flavobacteriia</taxon>
        <taxon>Flavobacteriales</taxon>
        <taxon>Flavobacteriaceae</taxon>
        <taxon>Lutibacter</taxon>
    </lineage>
</organism>
<evidence type="ECO:0000256" key="7">
    <source>
        <dbReference type="ARBA" id="ARBA00022695"/>
    </source>
</evidence>
<evidence type="ECO:0000256" key="13">
    <source>
        <dbReference type="ARBA" id="ARBA00047880"/>
    </source>
</evidence>
<dbReference type="Gene3D" id="3.40.50.620">
    <property type="entry name" value="HUPs"/>
    <property type="match status" value="1"/>
</dbReference>
<dbReference type="PANTHER" id="PTHR22749:SF6">
    <property type="entry name" value="RIBOFLAVIN KINASE"/>
    <property type="match status" value="1"/>
</dbReference>
<dbReference type="EC" id="2.7.7.2" evidence="15"/>
<dbReference type="NCBIfam" id="NF004160">
    <property type="entry name" value="PRK05627.1-3"/>
    <property type="match status" value="1"/>
</dbReference>
<feature type="coiled-coil region" evidence="16">
    <location>
        <begin position="281"/>
        <end position="308"/>
    </location>
</feature>
<evidence type="ECO:0000256" key="14">
    <source>
        <dbReference type="ARBA" id="ARBA00049494"/>
    </source>
</evidence>
<dbReference type="NCBIfam" id="TIGR00083">
    <property type="entry name" value="ribF"/>
    <property type="match status" value="1"/>
</dbReference>
<evidence type="ECO:0000256" key="3">
    <source>
        <dbReference type="ARBA" id="ARBA00005201"/>
    </source>
</evidence>
<evidence type="ECO:0000256" key="11">
    <source>
        <dbReference type="ARBA" id="ARBA00022840"/>
    </source>
</evidence>
<dbReference type="Proteomes" id="UP001597032">
    <property type="component" value="Unassembled WGS sequence"/>
</dbReference>
<dbReference type="EMBL" id="JBHTIC010000006">
    <property type="protein sequence ID" value="MFD0761368.1"/>
    <property type="molecule type" value="Genomic_DNA"/>
</dbReference>
<dbReference type="PIRSF" id="PIRSF004491">
    <property type="entry name" value="FAD_Synth"/>
    <property type="match status" value="1"/>
</dbReference>
<dbReference type="SUPFAM" id="SSF82114">
    <property type="entry name" value="Riboflavin kinase-like"/>
    <property type="match status" value="1"/>
</dbReference>
<keyword evidence="4 15" id="KW-0285">Flavoprotein</keyword>
<keyword evidence="9 15" id="KW-0418">Kinase</keyword>
<reference evidence="19" key="1">
    <citation type="journal article" date="2019" name="Int. J. Syst. Evol. Microbiol.">
        <title>The Global Catalogue of Microorganisms (GCM) 10K type strain sequencing project: providing services to taxonomists for standard genome sequencing and annotation.</title>
        <authorList>
            <consortium name="The Broad Institute Genomics Platform"/>
            <consortium name="The Broad Institute Genome Sequencing Center for Infectious Disease"/>
            <person name="Wu L."/>
            <person name="Ma J."/>
        </authorList>
    </citation>
    <scope>NUCLEOTIDE SEQUENCE [LARGE SCALE GENOMIC DNA]</scope>
    <source>
        <strain evidence="19">CCUG 60022</strain>
    </source>
</reference>
<accession>A0ABW2Z435</accession>
<evidence type="ECO:0000256" key="2">
    <source>
        <dbReference type="ARBA" id="ARBA00004726"/>
    </source>
</evidence>
<comment type="function">
    <text evidence="1">Catalyzes the phosphorylation of riboflavin to FMN followed by the adenylation of FMN to FAD.</text>
</comment>
<dbReference type="NCBIfam" id="NF004162">
    <property type="entry name" value="PRK05627.1-5"/>
    <property type="match status" value="1"/>
</dbReference>
<feature type="domain" description="Riboflavin kinase" evidence="17">
    <location>
        <begin position="182"/>
        <end position="307"/>
    </location>
</feature>
<dbReference type="RefSeq" id="WP_298287778.1">
    <property type="nucleotide sequence ID" value="NZ_JBHTIC010000006.1"/>
</dbReference>
<evidence type="ECO:0000256" key="8">
    <source>
        <dbReference type="ARBA" id="ARBA00022741"/>
    </source>
</evidence>
<evidence type="ECO:0000256" key="4">
    <source>
        <dbReference type="ARBA" id="ARBA00022630"/>
    </source>
</evidence>
<evidence type="ECO:0000313" key="19">
    <source>
        <dbReference type="Proteomes" id="UP001597032"/>
    </source>
</evidence>
<evidence type="ECO:0000259" key="17">
    <source>
        <dbReference type="SMART" id="SM00904"/>
    </source>
</evidence>
<keyword evidence="11 15" id="KW-0067">ATP-binding</keyword>
<dbReference type="InterPro" id="IPR014729">
    <property type="entry name" value="Rossmann-like_a/b/a_fold"/>
</dbReference>
<proteinExistence type="inferred from homology"/>
<sequence>MKIYTNLHNYTSKNKTFVTIGTFDGVHIGHKKVIKDLINSAKKNGATSVLLTFFPHPRMVLQKETNIKLINTIEERIQLLEKLGLDILVIHEFNEKFAKQSALDFVKNVLVNKLNIGKLVIGYDHHFGNNREGNFKQLVEYGKIYNFDVKAIPRQDISNIAISSTKIRKAIERGQIIEANQNLGYPFMISGNIVKGKNLGEKIGFPTANLHVNEMYKLLPKTGAYIVTSEIKNKQIFGMMNIGFRPTVRGKNQTIEIHFFDFNQNLYNETIQVDVLKFLREEQKFESIEDLKNQLKKDKENSIKFIQNHL</sequence>
<evidence type="ECO:0000256" key="15">
    <source>
        <dbReference type="PIRNR" id="PIRNR004491"/>
    </source>
</evidence>
<dbReference type="InterPro" id="IPR023468">
    <property type="entry name" value="Riboflavin_kinase"/>
</dbReference>
<comment type="similarity">
    <text evidence="15">Belongs to the ribF family.</text>
</comment>
<dbReference type="InterPro" id="IPR015865">
    <property type="entry name" value="Riboflavin_kinase_bac/euk"/>
</dbReference>
<dbReference type="GO" id="GO:0008531">
    <property type="term" value="F:riboflavin kinase activity"/>
    <property type="evidence" value="ECO:0007669"/>
    <property type="project" value="UniProtKB-EC"/>
</dbReference>
<dbReference type="InterPro" id="IPR015864">
    <property type="entry name" value="FAD_synthase"/>
</dbReference>
<keyword evidence="10 15" id="KW-0274">FAD</keyword>
<keyword evidence="19" id="KW-1185">Reference proteome</keyword>
<evidence type="ECO:0000256" key="10">
    <source>
        <dbReference type="ARBA" id="ARBA00022827"/>
    </source>
</evidence>
<keyword evidence="7 15" id="KW-0548">Nucleotidyltransferase</keyword>
<gene>
    <name evidence="18" type="ORF">ACFQZW_04685</name>
</gene>
<evidence type="ECO:0000256" key="1">
    <source>
        <dbReference type="ARBA" id="ARBA00002121"/>
    </source>
</evidence>